<proteinExistence type="predicted"/>
<organism evidence="1 2">
    <name type="scientific">Devosia litorisediminis</name>
    <dbReference type="NCBI Taxonomy" id="2829817"/>
    <lineage>
        <taxon>Bacteria</taxon>
        <taxon>Pseudomonadati</taxon>
        <taxon>Pseudomonadota</taxon>
        <taxon>Alphaproteobacteria</taxon>
        <taxon>Hyphomicrobiales</taxon>
        <taxon>Devosiaceae</taxon>
        <taxon>Devosia</taxon>
    </lineage>
</organism>
<name>A0A942IFA2_9HYPH</name>
<keyword evidence="2" id="KW-1185">Reference proteome</keyword>
<dbReference type="PANTHER" id="PTHR33221">
    <property type="entry name" value="WINGED HELIX-TURN-HELIX TRANSCRIPTIONAL REGULATOR, RRF2 FAMILY"/>
    <property type="match status" value="1"/>
</dbReference>
<dbReference type="PANTHER" id="PTHR33221:SF15">
    <property type="entry name" value="HTH-TYPE TRANSCRIPTIONAL REGULATOR YWGB-RELATED"/>
    <property type="match status" value="1"/>
</dbReference>
<dbReference type="InterPro" id="IPR036390">
    <property type="entry name" value="WH_DNA-bd_sf"/>
</dbReference>
<dbReference type="RefSeq" id="WP_212660233.1">
    <property type="nucleotide sequence ID" value="NZ_JAGXTP010000004.1"/>
</dbReference>
<protein>
    <submittedName>
        <fullName evidence="1">Rrf2 family transcriptional regulator</fullName>
    </submittedName>
</protein>
<reference evidence="1" key="1">
    <citation type="submission" date="2021-04" db="EMBL/GenBank/DDBJ databases">
        <title>Devosia litorisediminis sp. nov., isolated from a sand dune.</title>
        <authorList>
            <person name="Park S."/>
            <person name="Yoon J.-H."/>
        </authorList>
    </citation>
    <scope>NUCLEOTIDE SEQUENCE</scope>
    <source>
        <strain evidence="1">BSSL-BM10</strain>
    </source>
</reference>
<dbReference type="AlphaFoldDB" id="A0A942IFA2"/>
<accession>A0A942IFA2</accession>
<dbReference type="SUPFAM" id="SSF46785">
    <property type="entry name" value="Winged helix' DNA-binding domain"/>
    <property type="match status" value="1"/>
</dbReference>
<comment type="caution">
    <text evidence="1">The sequence shown here is derived from an EMBL/GenBank/DDBJ whole genome shotgun (WGS) entry which is preliminary data.</text>
</comment>
<gene>
    <name evidence="1" type="ORF">KD146_18010</name>
</gene>
<evidence type="ECO:0000313" key="2">
    <source>
        <dbReference type="Proteomes" id="UP000678281"/>
    </source>
</evidence>
<dbReference type="Gene3D" id="1.10.10.10">
    <property type="entry name" value="Winged helix-like DNA-binding domain superfamily/Winged helix DNA-binding domain"/>
    <property type="match status" value="1"/>
</dbReference>
<sequence>MKRSSRLSLALHALVHLYHQPDTAMTSATLAQCLMTNPVVVRRVLGELREAGIVSAAKGREGGWRLAQPADQISLQSIHAAMGESLLIRTQSDPGDEHCAIVRAVDGVMGEFIADAEALLAARLERVSLDDIARQAGPYPLHPPHGENAHAQ</sequence>
<dbReference type="PROSITE" id="PS51197">
    <property type="entry name" value="HTH_RRF2_2"/>
    <property type="match status" value="1"/>
</dbReference>
<dbReference type="GO" id="GO:0003700">
    <property type="term" value="F:DNA-binding transcription factor activity"/>
    <property type="evidence" value="ECO:0007669"/>
    <property type="project" value="TreeGrafter"/>
</dbReference>
<dbReference type="Pfam" id="PF02082">
    <property type="entry name" value="Rrf2"/>
    <property type="match status" value="1"/>
</dbReference>
<dbReference type="InterPro" id="IPR036388">
    <property type="entry name" value="WH-like_DNA-bd_sf"/>
</dbReference>
<dbReference type="GO" id="GO:0005829">
    <property type="term" value="C:cytosol"/>
    <property type="evidence" value="ECO:0007669"/>
    <property type="project" value="TreeGrafter"/>
</dbReference>
<evidence type="ECO:0000313" key="1">
    <source>
        <dbReference type="EMBL" id="MBS3850599.1"/>
    </source>
</evidence>
<dbReference type="InterPro" id="IPR000944">
    <property type="entry name" value="Tscrpt_reg_Rrf2"/>
</dbReference>
<dbReference type="Proteomes" id="UP000678281">
    <property type="component" value="Unassembled WGS sequence"/>
</dbReference>
<dbReference type="EMBL" id="JAGXTP010000004">
    <property type="protein sequence ID" value="MBS3850599.1"/>
    <property type="molecule type" value="Genomic_DNA"/>
</dbReference>